<comment type="caution">
    <text evidence="1">The sequence shown here is derived from an EMBL/GenBank/DDBJ whole genome shotgun (WGS) entry which is preliminary data.</text>
</comment>
<dbReference type="InterPro" id="IPR007922">
    <property type="entry name" value="DciA-like"/>
</dbReference>
<dbReference type="AlphaFoldDB" id="J9GP32"/>
<organism evidence="1">
    <name type="scientific">gut metagenome</name>
    <dbReference type="NCBI Taxonomy" id="749906"/>
    <lineage>
        <taxon>unclassified sequences</taxon>
        <taxon>metagenomes</taxon>
        <taxon>organismal metagenomes</taxon>
    </lineage>
</organism>
<sequence>MREAGLESPLNQYRLIAAWPEVAGETVSRYTGEIYIRNQTLYVQLKSPALKANLMMRRRELAQLLNQKIGAFVITDVVFV</sequence>
<proteinExistence type="predicted"/>
<protein>
    <submittedName>
        <fullName evidence="1">Protein containing DUF721</fullName>
    </submittedName>
</protein>
<dbReference type="PANTHER" id="PTHR36456:SF1">
    <property type="entry name" value="UPF0232 PROTEIN SCO3875"/>
    <property type="match status" value="1"/>
</dbReference>
<dbReference type="EMBL" id="AMCI01002853">
    <property type="protein sequence ID" value="EJX01700.1"/>
    <property type="molecule type" value="Genomic_DNA"/>
</dbReference>
<gene>
    <name evidence="1" type="ORF">EVA_10195</name>
</gene>
<reference evidence="1" key="1">
    <citation type="journal article" date="2012" name="PLoS ONE">
        <title>Gene sets for utilization of primary and secondary nutrition supplies in the distal gut of endangered iberian lynx.</title>
        <authorList>
            <person name="Alcaide M."/>
            <person name="Messina E."/>
            <person name="Richter M."/>
            <person name="Bargiela R."/>
            <person name="Peplies J."/>
            <person name="Huws S.A."/>
            <person name="Newbold C.J."/>
            <person name="Golyshin P.N."/>
            <person name="Simon M.A."/>
            <person name="Lopez G."/>
            <person name="Yakimov M.M."/>
            <person name="Ferrer M."/>
        </authorList>
    </citation>
    <scope>NUCLEOTIDE SEQUENCE</scope>
</reference>
<accession>J9GP32</accession>
<name>J9GP32_9ZZZZ</name>
<dbReference type="PANTHER" id="PTHR36456">
    <property type="entry name" value="UPF0232 PROTEIN SCO3875"/>
    <property type="match status" value="1"/>
</dbReference>
<evidence type="ECO:0000313" key="1">
    <source>
        <dbReference type="EMBL" id="EJX01700.1"/>
    </source>
</evidence>
<dbReference type="Pfam" id="PF05258">
    <property type="entry name" value="DciA"/>
    <property type="match status" value="1"/>
</dbReference>